<dbReference type="Proteomes" id="UP000217507">
    <property type="component" value="Plasmid Plasmid1 dna"/>
</dbReference>
<keyword evidence="3" id="KW-0949">S-adenosyl-L-methionine</keyword>
<comment type="similarity">
    <text evidence="4">Belongs to the MT-A70-like family.</text>
</comment>
<evidence type="ECO:0000256" key="3">
    <source>
        <dbReference type="ARBA" id="ARBA00022691"/>
    </source>
</evidence>
<dbReference type="GO" id="GO:0032259">
    <property type="term" value="P:methylation"/>
    <property type="evidence" value="ECO:0007669"/>
    <property type="project" value="UniProtKB-KW"/>
</dbReference>
<keyword evidence="2 5" id="KW-0808">Transferase</keyword>
<dbReference type="PANTHER" id="PTHR12829:SF7">
    <property type="entry name" value="N6-ADENOSINE-METHYLTRANSFERASE CATALYTIC SUBUNIT"/>
    <property type="match status" value="1"/>
</dbReference>
<dbReference type="REBASE" id="207042">
    <property type="entry name" value="M.Ava23ORF57510P"/>
</dbReference>
<dbReference type="PROSITE" id="PS51143">
    <property type="entry name" value="MT_A70"/>
    <property type="match status" value="1"/>
</dbReference>
<sequence>MRISTLQGQYQCIIIDPPWFYRLRSKDKTHRNRIPYQPMRTPEILALPIPDLCDAGGCVLWLWFTNNHMIEAAQCLQRWGFDLKTILTWGKVTKDGTKTHLGVGHWLRNSTEHCALAVRGNVKAFAGQTSTTGGTPTLTNQSTILHSPRREHSRKPPEFFELVEKLCPDMTKLEIFARESRDGWDCWGDQADLFDASDEEILVKAEKVLL</sequence>
<evidence type="ECO:0000313" key="6">
    <source>
        <dbReference type="Proteomes" id="UP000217507"/>
    </source>
</evidence>
<gene>
    <name evidence="5" type="primary">dmnA_1</name>
    <name evidence="5" type="ORF">NIES23_57510</name>
</gene>
<dbReference type="InterPro" id="IPR007757">
    <property type="entry name" value="MT-A70-like"/>
</dbReference>
<name>A0A1Z4KVN3_ANAVA</name>
<dbReference type="PANTHER" id="PTHR12829">
    <property type="entry name" value="N6-ADENOSINE-METHYLTRANSFERASE"/>
    <property type="match status" value="1"/>
</dbReference>
<organism evidence="5 6">
    <name type="scientific">Trichormus variabilis NIES-23</name>
    <dbReference type="NCBI Taxonomy" id="1973479"/>
    <lineage>
        <taxon>Bacteria</taxon>
        <taxon>Bacillati</taxon>
        <taxon>Cyanobacteriota</taxon>
        <taxon>Cyanophyceae</taxon>
        <taxon>Nostocales</taxon>
        <taxon>Nostocaceae</taxon>
        <taxon>Trichormus</taxon>
    </lineage>
</organism>
<dbReference type="SUPFAM" id="SSF53335">
    <property type="entry name" value="S-adenosyl-L-methionine-dependent methyltransferases"/>
    <property type="match status" value="1"/>
</dbReference>
<keyword evidence="5" id="KW-0614">Plasmid</keyword>
<evidence type="ECO:0000256" key="2">
    <source>
        <dbReference type="ARBA" id="ARBA00022679"/>
    </source>
</evidence>
<dbReference type="EMBL" id="AP018217">
    <property type="protein sequence ID" value="BAY72923.1"/>
    <property type="molecule type" value="Genomic_DNA"/>
</dbReference>
<protein>
    <submittedName>
        <fullName evidence="5">Adenine-specific DNA methyltransferase DmnA</fullName>
    </submittedName>
</protein>
<reference evidence="5 6" key="1">
    <citation type="submission" date="2017-06" db="EMBL/GenBank/DDBJ databases">
        <title>Genome sequencing of cyanobaciteial culture collection at National Institute for Environmental Studies (NIES).</title>
        <authorList>
            <person name="Hirose Y."/>
            <person name="Shimura Y."/>
            <person name="Fujisawa T."/>
            <person name="Nakamura Y."/>
            <person name="Kawachi M."/>
        </authorList>
    </citation>
    <scope>NUCLEOTIDE SEQUENCE [LARGE SCALE GENOMIC DNA]</scope>
    <source>
        <strain evidence="5 6">NIES-23</strain>
        <plasmid evidence="6">Plasmid Plasmid1 dna</plasmid>
    </source>
</reference>
<accession>A0A1Z4KVN3</accession>
<evidence type="ECO:0000256" key="1">
    <source>
        <dbReference type="ARBA" id="ARBA00022603"/>
    </source>
</evidence>
<evidence type="ECO:0000313" key="5">
    <source>
        <dbReference type="EMBL" id="BAY72923.1"/>
    </source>
</evidence>
<dbReference type="InterPro" id="IPR029063">
    <property type="entry name" value="SAM-dependent_MTases_sf"/>
</dbReference>
<proteinExistence type="inferred from homology"/>
<dbReference type="Gene3D" id="3.40.50.150">
    <property type="entry name" value="Vaccinia Virus protein VP39"/>
    <property type="match status" value="1"/>
</dbReference>
<geneLocation type="plasmid" evidence="5">
    <name>plasmid1</name>
</geneLocation>
<dbReference type="AlphaFoldDB" id="A0A1Z4KVN3"/>
<evidence type="ECO:0000256" key="4">
    <source>
        <dbReference type="PROSITE-ProRule" id="PRU00489"/>
    </source>
</evidence>
<dbReference type="Pfam" id="PF05063">
    <property type="entry name" value="MT-A70"/>
    <property type="match status" value="1"/>
</dbReference>
<keyword evidence="1 5" id="KW-0489">Methyltransferase</keyword>
<dbReference type="GO" id="GO:0008168">
    <property type="term" value="F:methyltransferase activity"/>
    <property type="evidence" value="ECO:0007669"/>
    <property type="project" value="UniProtKB-KW"/>
</dbReference>